<organism evidence="1 2">
    <name type="scientific">Pseudoalteromonas obscura</name>
    <dbReference type="NCBI Taxonomy" id="3048491"/>
    <lineage>
        <taxon>Bacteria</taxon>
        <taxon>Pseudomonadati</taxon>
        <taxon>Pseudomonadota</taxon>
        <taxon>Gammaproteobacteria</taxon>
        <taxon>Alteromonadales</taxon>
        <taxon>Pseudoalteromonadaceae</taxon>
        <taxon>Pseudoalteromonas</taxon>
    </lineage>
</organism>
<sequence length="53" mass="6075">MMDRVFQHFEGKVDALSGVAFSHAKAFIDKDGDDVVLLWLQESSGIWFRVFID</sequence>
<evidence type="ECO:0000313" key="2">
    <source>
        <dbReference type="Proteomes" id="UP001231915"/>
    </source>
</evidence>
<proteinExistence type="predicted"/>
<protein>
    <submittedName>
        <fullName evidence="1">Uncharacterized protein</fullName>
    </submittedName>
</protein>
<accession>A0ABT7EER7</accession>
<dbReference type="EMBL" id="JASJUT010000001">
    <property type="protein sequence ID" value="MDK2593538.1"/>
    <property type="molecule type" value="Genomic_DNA"/>
</dbReference>
<dbReference type="Proteomes" id="UP001231915">
    <property type="component" value="Unassembled WGS sequence"/>
</dbReference>
<comment type="caution">
    <text evidence="1">The sequence shown here is derived from an EMBL/GenBank/DDBJ whole genome shotgun (WGS) entry which is preliminary data.</text>
</comment>
<reference evidence="1 2" key="1">
    <citation type="submission" date="2023-05" db="EMBL/GenBank/DDBJ databases">
        <title>Pseudoalteromonas ardens sp. nov., Pseudoalteromonas obscura sp. nov., and Pseudoalteromonas umbrosa sp. nov., isolated from the coral Montipora capitata.</title>
        <authorList>
            <person name="Thomas E.M."/>
            <person name="Smith E.M."/>
            <person name="Papke E."/>
            <person name="Shlafstein M.D."/>
            <person name="Oline D.K."/>
            <person name="Videau P."/>
            <person name="Saw J.H."/>
            <person name="Strangman W.K."/>
            <person name="Ushijima B."/>
        </authorList>
    </citation>
    <scope>NUCLEOTIDE SEQUENCE [LARGE SCALE GENOMIC DNA]</scope>
    <source>
        <strain evidence="1 2">P94</strain>
    </source>
</reference>
<dbReference type="RefSeq" id="WP_284135991.1">
    <property type="nucleotide sequence ID" value="NZ_JASJUT010000001.1"/>
</dbReference>
<evidence type="ECO:0000313" key="1">
    <source>
        <dbReference type="EMBL" id="MDK2593538.1"/>
    </source>
</evidence>
<gene>
    <name evidence="1" type="ORF">QNM18_00475</name>
</gene>
<name>A0ABT7EER7_9GAMM</name>
<keyword evidence="2" id="KW-1185">Reference proteome</keyword>